<gene>
    <name evidence="2" type="ORF">DRB17_12140</name>
</gene>
<evidence type="ECO:0000313" key="3">
    <source>
        <dbReference type="Proteomes" id="UP000253941"/>
    </source>
</evidence>
<dbReference type="SUPFAM" id="SSF52317">
    <property type="entry name" value="Class I glutamine amidotransferase-like"/>
    <property type="match status" value="1"/>
</dbReference>
<dbReference type="EMBL" id="QPMH01000010">
    <property type="protein sequence ID" value="RDD61671.1"/>
    <property type="molecule type" value="Genomic_DNA"/>
</dbReference>
<dbReference type="Gene3D" id="3.40.50.880">
    <property type="match status" value="1"/>
</dbReference>
<name>A0A369T8M2_9PROT</name>
<dbReference type="RefSeq" id="WP_114582473.1">
    <property type="nucleotide sequence ID" value="NZ_QPMH01000010.1"/>
</dbReference>
<protein>
    <recommendedName>
        <fullName evidence="4">Glutamine amidotransferase domain-containing protein</fullName>
    </recommendedName>
</protein>
<reference evidence="2 3" key="1">
    <citation type="submission" date="2018-07" db="EMBL/GenBank/DDBJ databases">
        <title>Venubactetium sediminum gen. nov., sp. nov., isolated from a marine solar saltern.</title>
        <authorList>
            <person name="Wang S."/>
        </authorList>
    </citation>
    <scope>NUCLEOTIDE SEQUENCE [LARGE SCALE GENOMIC DNA]</scope>
    <source>
        <strain evidence="2 3">WD2A32</strain>
    </source>
</reference>
<comment type="caution">
    <text evidence="2">The sequence shown here is derived from an EMBL/GenBank/DDBJ whole genome shotgun (WGS) entry which is preliminary data.</text>
</comment>
<keyword evidence="3" id="KW-1185">Reference proteome</keyword>
<dbReference type="PANTHER" id="PTHR37947">
    <property type="entry name" value="BLL2462 PROTEIN"/>
    <property type="match status" value="1"/>
</dbReference>
<keyword evidence="1" id="KW-0812">Transmembrane</keyword>
<keyword evidence="1" id="KW-1133">Transmembrane helix</keyword>
<accession>A0A369T8M2</accession>
<evidence type="ECO:0000313" key="2">
    <source>
        <dbReference type="EMBL" id="RDD61671.1"/>
    </source>
</evidence>
<keyword evidence="1" id="KW-0472">Membrane</keyword>
<evidence type="ECO:0000256" key="1">
    <source>
        <dbReference type="SAM" id="Phobius"/>
    </source>
</evidence>
<feature type="transmembrane region" description="Helical" evidence="1">
    <location>
        <begin position="12"/>
        <end position="34"/>
    </location>
</feature>
<sequence length="693" mass="75553">MNTALSIAWSPLLPWGAIALLALLAAAVTGLAAWRRARGTAWRALAALAILAVLANPTLVQEDRETLPDIALVAVDASPSQDIEPRGEQVRAIMDYLDRRLAMLPETEVRVIQAGEPDSGPPKEGTRLFADVARALGEIPRDRLAGVVIVSDGQVHDAPESLDALDIDAPMHLLLTGGADEGDRRLIVGDAPSYGIVGKEIEITVRIEDVPGTGERRLARLKLTRDGGEPEVVRVPTGEEQKVRFKIEHRGPTVLELATDAGPRELTMANNRAAVMVNGVRDRLRVLLVSGEPHAGERAWRHLLKSDPSVDLVHFTILRPPEKQDGTPIRELSLIAFPTRELFQEKIDDFDLIVFDRYRRRGVLPQLYLDNVAEYVRNGGALLEAGGPSFGSSLSLFRTPLGDVLPAAPTGRIMEQGYRPSVTTLGQRHPVTAKLPGGNDANSNPEWGRWFRQVDAEAREGDTLMSGIRERPLLILQRVGEGRVAQLLSDHAWLWARGYEGGGPQAELMRRVAHWLMKEPELEEEDLRAQVSGGTLEIVRRSMRPSLPEITVTRPDGSTESLQLEDAGPGRATAAMPVHQVGLYEVSDGSRTALGAAGALNPLEYRDVRATPDKLRPLVEASGGAVTQFATQELPSLRKVRPDRAHSGRGWIGLQENNAYRVTGVAEASLLPAILALILAVGTLTFAWFREGR</sequence>
<dbReference type="Proteomes" id="UP000253941">
    <property type="component" value="Unassembled WGS sequence"/>
</dbReference>
<proteinExistence type="predicted"/>
<dbReference type="InterPro" id="IPR029062">
    <property type="entry name" value="Class_I_gatase-like"/>
</dbReference>
<feature type="transmembrane region" description="Helical" evidence="1">
    <location>
        <begin position="670"/>
        <end position="689"/>
    </location>
</feature>
<dbReference type="AlphaFoldDB" id="A0A369T8M2"/>
<dbReference type="PANTHER" id="PTHR37947:SF1">
    <property type="entry name" value="BLL2462 PROTEIN"/>
    <property type="match status" value="1"/>
</dbReference>
<evidence type="ECO:0008006" key="4">
    <source>
        <dbReference type="Google" id="ProtNLM"/>
    </source>
</evidence>
<organism evidence="2 3">
    <name type="scientific">Ferruginivarius sediminum</name>
    <dbReference type="NCBI Taxonomy" id="2661937"/>
    <lineage>
        <taxon>Bacteria</taxon>
        <taxon>Pseudomonadati</taxon>
        <taxon>Pseudomonadota</taxon>
        <taxon>Alphaproteobacteria</taxon>
        <taxon>Rhodospirillales</taxon>
        <taxon>Rhodospirillaceae</taxon>
        <taxon>Ferruginivarius</taxon>
    </lineage>
</organism>
<feature type="transmembrane region" description="Helical" evidence="1">
    <location>
        <begin position="41"/>
        <end position="60"/>
    </location>
</feature>